<gene>
    <name evidence="8" type="primary">GCP2</name>
    <name evidence="10" type="ORF">L1049_017039</name>
</gene>
<evidence type="ECO:0000256" key="5">
    <source>
        <dbReference type="ARBA" id="ARBA00023242"/>
    </source>
</evidence>
<evidence type="ECO:0000256" key="2">
    <source>
        <dbReference type="ARBA" id="ARBA00022679"/>
    </source>
</evidence>
<dbReference type="GO" id="GO:0005737">
    <property type="term" value="C:cytoplasm"/>
    <property type="evidence" value="ECO:0007669"/>
    <property type="project" value="UniProtKB-SubCell"/>
</dbReference>
<feature type="binding site" evidence="8">
    <location>
        <position position="180"/>
    </location>
    <ligand>
        <name>substrate</name>
    </ligand>
</feature>
<comment type="catalytic activity">
    <reaction evidence="7 8">
        <text>L-threonylcarbamoyladenylate + adenosine(37) in tRNA = N(6)-L-threonylcarbamoyladenosine(37) in tRNA + AMP + H(+)</text>
        <dbReference type="Rhea" id="RHEA:37059"/>
        <dbReference type="Rhea" id="RHEA-COMP:10162"/>
        <dbReference type="Rhea" id="RHEA-COMP:10163"/>
        <dbReference type="ChEBI" id="CHEBI:15378"/>
        <dbReference type="ChEBI" id="CHEBI:73682"/>
        <dbReference type="ChEBI" id="CHEBI:74411"/>
        <dbReference type="ChEBI" id="CHEBI:74418"/>
        <dbReference type="ChEBI" id="CHEBI:456215"/>
        <dbReference type="EC" id="2.3.1.234"/>
    </reaction>
</comment>
<feature type="binding site" evidence="8">
    <location>
        <position position="116"/>
    </location>
    <ligand>
        <name>a divalent metal cation</name>
        <dbReference type="ChEBI" id="CHEBI:60240"/>
    </ligand>
</feature>
<evidence type="ECO:0000256" key="7">
    <source>
        <dbReference type="ARBA" id="ARBA00048117"/>
    </source>
</evidence>
<dbReference type="Proteomes" id="UP001415857">
    <property type="component" value="Unassembled WGS sequence"/>
</dbReference>
<dbReference type="FunFam" id="3.30.420.40:FF:000105">
    <property type="entry name" value="Probable tRNA N6-adenosine threonylcarbamoyltransferase"/>
    <property type="match status" value="1"/>
</dbReference>
<dbReference type="InterPro" id="IPR043129">
    <property type="entry name" value="ATPase_NBD"/>
</dbReference>
<keyword evidence="2 8" id="KW-0808">Transferase</keyword>
<comment type="cofactor">
    <cofactor evidence="8">
        <name>a divalent metal cation</name>
        <dbReference type="ChEBI" id="CHEBI:60240"/>
    </cofactor>
    <text evidence="8">Binds 1 divalent metal cation per subunit.</text>
</comment>
<dbReference type="GO" id="GO:0002949">
    <property type="term" value="P:tRNA threonylcarbamoyladenosine modification"/>
    <property type="evidence" value="ECO:0007669"/>
    <property type="project" value="UniProtKB-UniRule"/>
</dbReference>
<protein>
    <recommendedName>
        <fullName evidence="8">Glycoprotease 2</fullName>
    </recommendedName>
</protein>
<evidence type="ECO:0000256" key="8">
    <source>
        <dbReference type="HAMAP-Rule" id="MF_03180"/>
    </source>
</evidence>
<dbReference type="Gene3D" id="3.30.420.40">
    <property type="match status" value="2"/>
</dbReference>
<dbReference type="InterPro" id="IPR034680">
    <property type="entry name" value="Kae1_archaea_euk"/>
</dbReference>
<feature type="binding site" evidence="8">
    <location>
        <position position="165"/>
    </location>
    <ligand>
        <name>substrate</name>
    </ligand>
</feature>
<dbReference type="FunFam" id="3.30.420.40:FF:000295">
    <property type="entry name" value="Probable tRNA N6-adenosine threonylcarbamoyltransferase"/>
    <property type="match status" value="1"/>
</dbReference>
<feature type="domain" description="Gcp-like" evidence="9">
    <location>
        <begin position="32"/>
        <end position="304"/>
    </location>
</feature>
<dbReference type="SUPFAM" id="SSF53067">
    <property type="entry name" value="Actin-like ATPase domain"/>
    <property type="match status" value="1"/>
</dbReference>
<evidence type="ECO:0000256" key="3">
    <source>
        <dbReference type="ARBA" id="ARBA00022694"/>
    </source>
</evidence>
<dbReference type="PRINTS" id="PR00789">
    <property type="entry name" value="OSIALOPTASE"/>
</dbReference>
<evidence type="ECO:0000256" key="6">
    <source>
        <dbReference type="ARBA" id="ARBA00023315"/>
    </source>
</evidence>
<evidence type="ECO:0000313" key="10">
    <source>
        <dbReference type="EMBL" id="KAK9288580.1"/>
    </source>
</evidence>
<accession>A0AAP0X7Y0</accession>
<sequence length="353" mass="38746">MKKMIALGFEGSANKIGVGVVTLDGTILSNPRHTYITPPGHGFLPRETAQHHLQHVLPLIKSALKTAEITPDEIDCLCYTKGPGMGAPLQVAAIVVRVLSQLWKKPIVAVNHCVAHIEMGRIVTAADDPVVLYVSGGNTQVIAYSEGRYRIFGETIDIAVGNCLDRFARVLGLSNDPSPGYNIEQLAKKGEQFIDLPYVVKGMDVSFSGILSYIEATTVEKLKSNECTPADLCYSLQETLFAMLVEITERAMAHCDTKDVLIVGGVGCNERLQEMMRIMCSERGGRLFATDDRYCVDNGAMIAYTGLLAYAHGVSTPLEESTFTQRFRTDEVQAIWREKKESSHINGLMEESN</sequence>
<evidence type="ECO:0000259" key="9">
    <source>
        <dbReference type="Pfam" id="PF00814"/>
    </source>
</evidence>
<comment type="similarity">
    <text evidence="8">Belongs to the KAE1 / TsaD family.</text>
</comment>
<proteinExistence type="inferred from homology"/>
<keyword evidence="5 8" id="KW-0539">Nucleus</keyword>
<dbReference type="GO" id="GO:0000408">
    <property type="term" value="C:EKC/KEOPS complex"/>
    <property type="evidence" value="ECO:0007669"/>
    <property type="project" value="InterPro"/>
</dbReference>
<keyword evidence="6 8" id="KW-0012">Acyltransferase</keyword>
<organism evidence="10 11">
    <name type="scientific">Liquidambar formosana</name>
    <name type="common">Formosan gum</name>
    <dbReference type="NCBI Taxonomy" id="63359"/>
    <lineage>
        <taxon>Eukaryota</taxon>
        <taxon>Viridiplantae</taxon>
        <taxon>Streptophyta</taxon>
        <taxon>Embryophyta</taxon>
        <taxon>Tracheophyta</taxon>
        <taxon>Spermatophyta</taxon>
        <taxon>Magnoliopsida</taxon>
        <taxon>eudicotyledons</taxon>
        <taxon>Gunneridae</taxon>
        <taxon>Pentapetalae</taxon>
        <taxon>Saxifragales</taxon>
        <taxon>Altingiaceae</taxon>
        <taxon>Liquidambar</taxon>
    </lineage>
</organism>
<keyword evidence="11" id="KW-1185">Reference proteome</keyword>
<evidence type="ECO:0000313" key="11">
    <source>
        <dbReference type="Proteomes" id="UP001415857"/>
    </source>
</evidence>
<feature type="binding site" evidence="8">
    <location>
        <position position="133"/>
    </location>
    <ligand>
        <name>a divalent metal cation</name>
        <dbReference type="ChEBI" id="CHEBI:60240"/>
    </ligand>
</feature>
<comment type="subcellular location">
    <subcellularLocation>
        <location evidence="8">Cytoplasm</location>
    </subcellularLocation>
    <subcellularLocation>
        <location evidence="8">Nucleus</location>
    </subcellularLocation>
</comment>
<feature type="binding site" evidence="8">
    <location>
        <position position="297"/>
    </location>
    <ligand>
        <name>a divalent metal cation</name>
        <dbReference type="ChEBI" id="CHEBI:60240"/>
    </ligand>
</feature>
<evidence type="ECO:0000256" key="1">
    <source>
        <dbReference type="ARBA" id="ARBA00022490"/>
    </source>
</evidence>
<name>A0AAP0X7Y0_LIQFO</name>
<keyword evidence="3 8" id="KW-0819">tRNA processing</keyword>
<dbReference type="PANTHER" id="PTHR11735">
    <property type="entry name" value="TRNA N6-ADENOSINE THREONYLCARBAMOYLTRANSFERASE"/>
    <property type="match status" value="1"/>
</dbReference>
<reference evidence="10 11" key="1">
    <citation type="journal article" date="2024" name="Plant J.">
        <title>Genome sequences and population genomics reveal climatic adaptation and genomic divergence between two closely related sweetgum species.</title>
        <authorList>
            <person name="Xu W.Q."/>
            <person name="Ren C.Q."/>
            <person name="Zhang X.Y."/>
            <person name="Comes H.P."/>
            <person name="Liu X.H."/>
            <person name="Li Y.G."/>
            <person name="Kettle C.J."/>
            <person name="Jalonen R."/>
            <person name="Gaisberger H."/>
            <person name="Ma Y.Z."/>
            <person name="Qiu Y.X."/>
        </authorList>
    </citation>
    <scope>NUCLEOTIDE SEQUENCE [LARGE SCALE GENOMIC DNA]</scope>
    <source>
        <strain evidence="10">Hangzhou</strain>
    </source>
</reference>
<dbReference type="GO" id="GO:0046872">
    <property type="term" value="F:metal ion binding"/>
    <property type="evidence" value="ECO:0007669"/>
    <property type="project" value="UniProtKB-KW"/>
</dbReference>
<feature type="binding site" evidence="8">
    <location>
        <begin position="133"/>
        <end position="137"/>
    </location>
    <ligand>
        <name>substrate</name>
    </ligand>
</feature>
<feature type="binding site" evidence="8">
    <location>
        <position position="112"/>
    </location>
    <ligand>
        <name>a divalent metal cation</name>
        <dbReference type="ChEBI" id="CHEBI:60240"/>
    </ligand>
</feature>
<dbReference type="FunFam" id="3.30.420.40:FF:000038">
    <property type="entry name" value="Probable tRNA N6-adenosine threonylcarbamoyltransferase"/>
    <property type="match status" value="1"/>
</dbReference>
<dbReference type="InterPro" id="IPR017861">
    <property type="entry name" value="KAE1/TsaD"/>
</dbReference>
<comment type="caution">
    <text evidence="10">The sequence shown here is derived from an EMBL/GenBank/DDBJ whole genome shotgun (WGS) entry which is preliminary data.</text>
</comment>
<dbReference type="NCBIfam" id="TIGR03722">
    <property type="entry name" value="arch_KAE1"/>
    <property type="match status" value="1"/>
</dbReference>
<dbReference type="Pfam" id="PF00814">
    <property type="entry name" value="TsaD"/>
    <property type="match status" value="1"/>
</dbReference>
<dbReference type="CDD" id="cd24132">
    <property type="entry name" value="ASKHA_NBD_OSGEP_like_euk"/>
    <property type="match status" value="1"/>
</dbReference>
<keyword evidence="1 8" id="KW-0963">Cytoplasm</keyword>
<dbReference type="PANTHER" id="PTHR11735:SF14">
    <property type="entry name" value="TRNA N6-ADENOSINE THREONYLCARBAMOYLTRANSFERASE"/>
    <property type="match status" value="1"/>
</dbReference>
<dbReference type="GO" id="GO:0005634">
    <property type="term" value="C:nucleus"/>
    <property type="evidence" value="ECO:0007669"/>
    <property type="project" value="UniProtKB-SubCell"/>
</dbReference>
<keyword evidence="4 8" id="KW-0479">Metal-binding</keyword>
<evidence type="ECO:0000256" key="4">
    <source>
        <dbReference type="ARBA" id="ARBA00022723"/>
    </source>
</evidence>
<dbReference type="GO" id="GO:0061711">
    <property type="term" value="F:tRNA N(6)-L-threonylcarbamoyladenine synthase activity"/>
    <property type="evidence" value="ECO:0007669"/>
    <property type="project" value="UniProtKB-EC"/>
</dbReference>
<feature type="binding site" evidence="8">
    <location>
        <position position="184"/>
    </location>
    <ligand>
        <name>substrate</name>
    </ligand>
</feature>
<dbReference type="AlphaFoldDB" id="A0AAP0X7Y0"/>
<dbReference type="NCBIfam" id="TIGR00329">
    <property type="entry name" value="gcp_kae1"/>
    <property type="match status" value="1"/>
</dbReference>
<dbReference type="HAMAP" id="MF_01446">
    <property type="entry name" value="Kae1"/>
    <property type="match status" value="1"/>
</dbReference>
<feature type="binding site" evidence="8">
    <location>
        <position position="269"/>
    </location>
    <ligand>
        <name>substrate</name>
    </ligand>
</feature>
<dbReference type="EMBL" id="JBBPBK010000003">
    <property type="protein sequence ID" value="KAK9288580.1"/>
    <property type="molecule type" value="Genomic_DNA"/>
</dbReference>
<dbReference type="InterPro" id="IPR000905">
    <property type="entry name" value="Gcp-like_dom"/>
</dbReference>